<dbReference type="SUPFAM" id="SSF69754">
    <property type="entry name" value="Ribosome binding protein Y (YfiA homologue)"/>
    <property type="match status" value="1"/>
</dbReference>
<dbReference type="Gene3D" id="3.30.160.100">
    <property type="entry name" value="Ribosome hibernation promotion factor-like"/>
    <property type="match status" value="1"/>
</dbReference>
<dbReference type="PANTHER" id="PTHR33231">
    <property type="entry name" value="30S RIBOSOMAL PROTEIN"/>
    <property type="match status" value="1"/>
</dbReference>
<dbReference type="CDD" id="cd00552">
    <property type="entry name" value="RaiA"/>
    <property type="match status" value="1"/>
</dbReference>
<evidence type="ECO:0000256" key="1">
    <source>
        <dbReference type="ARBA" id="ARBA00022845"/>
    </source>
</evidence>
<keyword evidence="1" id="KW-0810">Translation regulation</keyword>
<proteinExistence type="inferred from homology"/>
<reference evidence="5 6" key="1">
    <citation type="submission" date="2018-12" db="EMBL/GenBank/DDBJ databases">
        <authorList>
            <consortium name="Pathogen Informatics"/>
        </authorList>
    </citation>
    <scope>NUCLEOTIDE SEQUENCE [LARGE SCALE GENOMIC DNA]</scope>
    <source>
        <strain evidence="5 6">NCTC12871</strain>
    </source>
</reference>
<keyword evidence="6" id="KW-1185">Reference proteome</keyword>
<gene>
    <name evidence="5" type="primary">raiA</name>
    <name evidence="5" type="ORF">NCTC12871_00940</name>
</gene>
<name>A0A448TU16_9PAST</name>
<dbReference type="AlphaFoldDB" id="A0A448TU16"/>
<dbReference type="NCBIfam" id="TIGR00741">
    <property type="entry name" value="yfiA"/>
    <property type="match status" value="1"/>
</dbReference>
<dbReference type="InterPro" id="IPR003489">
    <property type="entry name" value="RHF/RaiA"/>
</dbReference>
<sequence>MKVDITSKQMEITPAIRQYVESRLEKLEKWQTPLINPHFILHKDPQGFSVDANIGTVHGELVAHAEAKDMYEAINLVEEKLARQLNKAQHKSESFRKEERLKDEFEGKNPF</sequence>
<dbReference type="Proteomes" id="UP000279799">
    <property type="component" value="Chromosome"/>
</dbReference>
<keyword evidence="2" id="KW-0346">Stress response</keyword>
<protein>
    <submittedName>
        <fullName evidence="5">Sigma 54 modulation protein/ribosomal protein S30EA</fullName>
    </submittedName>
</protein>
<evidence type="ECO:0000256" key="2">
    <source>
        <dbReference type="ARBA" id="ARBA00023016"/>
    </source>
</evidence>
<dbReference type="Pfam" id="PF02482">
    <property type="entry name" value="Ribosomal_S30AE"/>
    <property type="match status" value="1"/>
</dbReference>
<feature type="compositionally biased region" description="Basic and acidic residues" evidence="4">
    <location>
        <begin position="90"/>
        <end position="111"/>
    </location>
</feature>
<dbReference type="KEGG" id="adp:NCTC12871_00940"/>
<evidence type="ECO:0000313" key="6">
    <source>
        <dbReference type="Proteomes" id="UP000279799"/>
    </source>
</evidence>
<dbReference type="EMBL" id="LR134510">
    <property type="protein sequence ID" value="VEJ09479.1"/>
    <property type="molecule type" value="Genomic_DNA"/>
</dbReference>
<dbReference type="InterPro" id="IPR036567">
    <property type="entry name" value="RHF-like"/>
</dbReference>
<evidence type="ECO:0000313" key="5">
    <source>
        <dbReference type="EMBL" id="VEJ09479.1"/>
    </source>
</evidence>
<dbReference type="GO" id="GO:0022627">
    <property type="term" value="C:cytosolic small ribosomal subunit"/>
    <property type="evidence" value="ECO:0007669"/>
    <property type="project" value="TreeGrafter"/>
</dbReference>
<dbReference type="PANTHER" id="PTHR33231:SF3">
    <property type="entry name" value="RIBOSOME-ASSOCIATED INHIBITOR A"/>
    <property type="match status" value="1"/>
</dbReference>
<accession>A0A448TU16</accession>
<organism evidence="5 6">
    <name type="scientific">Actinobacillus delphinicola</name>
    <dbReference type="NCBI Taxonomy" id="51161"/>
    <lineage>
        <taxon>Bacteria</taxon>
        <taxon>Pseudomonadati</taxon>
        <taxon>Pseudomonadota</taxon>
        <taxon>Gammaproteobacteria</taxon>
        <taxon>Pasteurellales</taxon>
        <taxon>Pasteurellaceae</taxon>
        <taxon>Actinobacillus</taxon>
    </lineage>
</organism>
<comment type="similarity">
    <text evidence="3">Belongs to the HPF/YfiA ribosome-associated protein family. YfiA subfamily.</text>
</comment>
<evidence type="ECO:0000256" key="4">
    <source>
        <dbReference type="SAM" id="MobiDB-lite"/>
    </source>
</evidence>
<dbReference type="GO" id="GO:0045900">
    <property type="term" value="P:negative regulation of translational elongation"/>
    <property type="evidence" value="ECO:0007669"/>
    <property type="project" value="TreeGrafter"/>
</dbReference>
<feature type="region of interest" description="Disordered" evidence="4">
    <location>
        <begin position="87"/>
        <end position="111"/>
    </location>
</feature>
<dbReference type="RefSeq" id="WP_126599446.1">
    <property type="nucleotide sequence ID" value="NZ_LR134510.1"/>
</dbReference>
<keyword evidence="5" id="KW-0689">Ribosomal protein</keyword>
<evidence type="ECO:0000256" key="3">
    <source>
        <dbReference type="ARBA" id="ARBA00038431"/>
    </source>
</evidence>
<dbReference type="OrthoDB" id="9795980at2"/>
<dbReference type="GO" id="GO:0043024">
    <property type="term" value="F:ribosomal small subunit binding"/>
    <property type="evidence" value="ECO:0007669"/>
    <property type="project" value="TreeGrafter"/>
</dbReference>
<keyword evidence="5" id="KW-0687">Ribonucleoprotein</keyword>
<dbReference type="InterPro" id="IPR050574">
    <property type="entry name" value="HPF/YfiA_ribosome-assoc"/>
</dbReference>